<dbReference type="AlphaFoldDB" id="A0A6A7K1Z5"/>
<feature type="domain" description="Glycosyltransferase 2-like" evidence="1">
    <location>
        <begin position="10"/>
        <end position="134"/>
    </location>
</feature>
<dbReference type="PANTHER" id="PTHR43179">
    <property type="entry name" value="RHAMNOSYLTRANSFERASE WBBL"/>
    <property type="match status" value="1"/>
</dbReference>
<dbReference type="GO" id="GO:0016740">
    <property type="term" value="F:transferase activity"/>
    <property type="evidence" value="ECO:0007669"/>
    <property type="project" value="UniProtKB-KW"/>
</dbReference>
<reference evidence="2 3" key="1">
    <citation type="submission" date="2019-10" db="EMBL/GenBank/DDBJ databases">
        <title>Draft genome sequences of Lactobacillus strains.</title>
        <authorList>
            <person name="Cho G.-S."/>
            <person name="Fagbemigun O."/>
            <person name="Brinks E."/>
            <person name="Franz C.M.A.P."/>
        </authorList>
    </citation>
    <scope>NUCLEOTIDE SEQUENCE [LARGE SCALE GENOMIC DNA]</scope>
    <source>
        <strain evidence="2 3">313</strain>
    </source>
</reference>
<dbReference type="SUPFAM" id="SSF53448">
    <property type="entry name" value="Nucleotide-diphospho-sugar transferases"/>
    <property type="match status" value="1"/>
</dbReference>
<organism evidence="2 3">
    <name type="scientific">Lactobacillus helveticus</name>
    <name type="common">Lactobacillus suntoryeus</name>
    <dbReference type="NCBI Taxonomy" id="1587"/>
    <lineage>
        <taxon>Bacteria</taxon>
        <taxon>Bacillati</taxon>
        <taxon>Bacillota</taxon>
        <taxon>Bacilli</taxon>
        <taxon>Lactobacillales</taxon>
        <taxon>Lactobacillaceae</taxon>
        <taxon>Lactobacillus</taxon>
    </lineage>
</organism>
<evidence type="ECO:0000313" key="2">
    <source>
        <dbReference type="EMBL" id="MPW14602.1"/>
    </source>
</evidence>
<dbReference type="InterPro" id="IPR001173">
    <property type="entry name" value="Glyco_trans_2-like"/>
</dbReference>
<protein>
    <submittedName>
        <fullName evidence="2">Glycosyltransferase</fullName>
    </submittedName>
</protein>
<evidence type="ECO:0000313" key="3">
    <source>
        <dbReference type="Proteomes" id="UP000430466"/>
    </source>
</evidence>
<dbReference type="RefSeq" id="WP_152724090.1">
    <property type="nucleotide sequence ID" value="NZ_WHOE01000038.1"/>
</dbReference>
<dbReference type="Proteomes" id="UP000430466">
    <property type="component" value="Unassembled WGS sequence"/>
</dbReference>
<name>A0A6A7K1Z5_LACHE</name>
<comment type="caution">
    <text evidence="2">The sequence shown here is derived from an EMBL/GenBank/DDBJ whole genome shotgun (WGS) entry which is preliminary data.</text>
</comment>
<keyword evidence="2" id="KW-0808">Transferase</keyword>
<sequence>MDDNVTCEILNYNDAATVINMVAKIKDYQALSYILIVDNGSTDDSLEILSQKYAVDSKILVVGSGKNGGYGYGNNFGIEYAAKKLHSKYVIVSNPDVFFEEKLIKIMKTTLKECKAALVSGTQKINGNIVNRRAWKVPRPLEWACLETKIGQHLGGHFYYPASYYKGDISQVECVLGAMFMIDVDKFLEVGGYDEDMFLFCEETTLGFKLKEKGYKSYIINGYYYDHLHSTTINKNIPSVIKKLKILYSSEILFDKRYQNMTLLEEIGVKMIFKLSILKNKIKERLE</sequence>
<accession>A0A6A7K1Z5</accession>
<gene>
    <name evidence="2" type="ORF">GDZ32_06540</name>
</gene>
<evidence type="ECO:0000259" key="1">
    <source>
        <dbReference type="Pfam" id="PF00535"/>
    </source>
</evidence>
<dbReference type="InterPro" id="IPR029044">
    <property type="entry name" value="Nucleotide-diphossugar_trans"/>
</dbReference>
<dbReference type="EMBL" id="WHOE01000038">
    <property type="protein sequence ID" value="MPW14602.1"/>
    <property type="molecule type" value="Genomic_DNA"/>
</dbReference>
<dbReference type="PANTHER" id="PTHR43179:SF11">
    <property type="entry name" value="GLYCOSYL TRANSFERASE"/>
    <property type="match status" value="1"/>
</dbReference>
<proteinExistence type="predicted"/>
<dbReference type="Pfam" id="PF00535">
    <property type="entry name" value="Glycos_transf_2"/>
    <property type="match status" value="1"/>
</dbReference>
<dbReference type="Gene3D" id="3.90.550.10">
    <property type="entry name" value="Spore Coat Polysaccharide Biosynthesis Protein SpsA, Chain A"/>
    <property type="match status" value="1"/>
</dbReference>